<dbReference type="AlphaFoldDB" id="X1QFQ8"/>
<proteinExistence type="predicted"/>
<gene>
    <name evidence="1" type="ORF">S06H3_66444</name>
</gene>
<organism evidence="1">
    <name type="scientific">marine sediment metagenome</name>
    <dbReference type="NCBI Taxonomy" id="412755"/>
    <lineage>
        <taxon>unclassified sequences</taxon>
        <taxon>metagenomes</taxon>
        <taxon>ecological metagenomes</taxon>
    </lineage>
</organism>
<comment type="caution">
    <text evidence="1">The sequence shown here is derived from an EMBL/GenBank/DDBJ whole genome shotgun (WGS) entry which is preliminary data.</text>
</comment>
<dbReference type="EMBL" id="BARV01045284">
    <property type="protein sequence ID" value="GAI67332.1"/>
    <property type="molecule type" value="Genomic_DNA"/>
</dbReference>
<reference evidence="1" key="1">
    <citation type="journal article" date="2014" name="Front. Microbiol.">
        <title>High frequency of phylogenetically diverse reductive dehalogenase-homologous genes in deep subseafloor sedimentary metagenomes.</title>
        <authorList>
            <person name="Kawai M."/>
            <person name="Futagami T."/>
            <person name="Toyoda A."/>
            <person name="Takaki Y."/>
            <person name="Nishi S."/>
            <person name="Hori S."/>
            <person name="Arai W."/>
            <person name="Tsubouchi T."/>
            <person name="Morono Y."/>
            <person name="Uchiyama I."/>
            <person name="Ito T."/>
            <person name="Fujiyama A."/>
            <person name="Inagaki F."/>
            <person name="Takami H."/>
        </authorList>
    </citation>
    <scope>NUCLEOTIDE SEQUENCE</scope>
    <source>
        <strain evidence="1">Expedition CK06-06</strain>
    </source>
</reference>
<accession>X1QFQ8</accession>
<name>X1QFQ8_9ZZZZ</name>
<protein>
    <submittedName>
        <fullName evidence="1">Uncharacterized protein</fullName>
    </submittedName>
</protein>
<feature type="non-terminal residue" evidence="1">
    <location>
        <position position="1"/>
    </location>
</feature>
<sequence>DRFGRIAIQREPQVAPEANRSAWPVVQEITKDDVIRPVVFERRTVPTTGQIDLSGIQYS</sequence>
<feature type="non-terminal residue" evidence="1">
    <location>
        <position position="59"/>
    </location>
</feature>
<evidence type="ECO:0000313" key="1">
    <source>
        <dbReference type="EMBL" id="GAI67332.1"/>
    </source>
</evidence>